<evidence type="ECO:0000313" key="4">
    <source>
        <dbReference type="EMBL" id="EEE62678.1"/>
    </source>
</evidence>
<feature type="compositionally biased region" description="Pro residues" evidence="3">
    <location>
        <begin position="14"/>
        <end position="30"/>
    </location>
</feature>
<comment type="subcellular location">
    <subcellularLocation>
        <location evidence="1">Membrane</location>
    </subcellularLocation>
</comment>
<name>A0A8J8XS42_ORYSJ</name>
<keyword evidence="2" id="KW-0472">Membrane</keyword>
<dbReference type="PANTHER" id="PTHR31415">
    <property type="entry name" value="OS05G0367900 PROTEIN"/>
    <property type="match status" value="1"/>
</dbReference>
<dbReference type="Proteomes" id="UP000007752">
    <property type="component" value="Chromosome 5"/>
</dbReference>
<feature type="compositionally biased region" description="Low complexity" evidence="3">
    <location>
        <begin position="1"/>
        <end position="13"/>
    </location>
</feature>
<protein>
    <submittedName>
        <fullName evidence="4">Uncharacterized protein</fullName>
    </submittedName>
</protein>
<dbReference type="GO" id="GO:0016020">
    <property type="term" value="C:membrane"/>
    <property type="evidence" value="ECO:0007669"/>
    <property type="project" value="UniProtKB-SubCell"/>
</dbReference>
<sequence>MASLPAPIASTPGSTPPSSLPSTSPPPPPAANATEDQPSSRQLVYDLAVDLSFRNAHRRLSIRYLDTKLGPADDALPLFRQNPKNTTVLHPAFRGVVAVDGGTAAELEREAAEGTVHVKVSVALTLMYKVSMVPAAGERHCAGRLRRRHPVLGRQVDRRPVGR</sequence>
<dbReference type="GO" id="GO:0098542">
    <property type="term" value="P:defense response to other organism"/>
    <property type="evidence" value="ECO:0007669"/>
    <property type="project" value="InterPro"/>
</dbReference>
<dbReference type="AlphaFoldDB" id="A0A8J8XS42"/>
<accession>A0A8J8XS42</accession>
<evidence type="ECO:0000256" key="2">
    <source>
        <dbReference type="ARBA" id="ARBA00023136"/>
    </source>
</evidence>
<reference evidence="4" key="2">
    <citation type="submission" date="2008-12" db="EMBL/GenBank/DDBJ databases">
        <title>Improved gene annotation of the rice (Oryza sativa) genomes.</title>
        <authorList>
            <person name="Wang J."/>
            <person name="Li R."/>
            <person name="Fan W."/>
            <person name="Huang Q."/>
            <person name="Zhang J."/>
            <person name="Zhou Y."/>
            <person name="Hu Y."/>
            <person name="Zi S."/>
            <person name="Li J."/>
            <person name="Ni P."/>
            <person name="Zheng H."/>
            <person name="Zhang Y."/>
            <person name="Zhao M."/>
            <person name="Hao Q."/>
            <person name="McDermott J."/>
            <person name="Samudrala R."/>
            <person name="Kristiansen K."/>
            <person name="Wong G.K.-S."/>
        </authorList>
    </citation>
    <scope>NUCLEOTIDE SEQUENCE</scope>
</reference>
<dbReference type="EMBL" id="CM000142">
    <property type="protein sequence ID" value="EEE62678.1"/>
    <property type="molecule type" value="Genomic_DNA"/>
</dbReference>
<evidence type="ECO:0000256" key="1">
    <source>
        <dbReference type="ARBA" id="ARBA00004370"/>
    </source>
</evidence>
<proteinExistence type="predicted"/>
<reference evidence="4" key="1">
    <citation type="journal article" date="2005" name="PLoS Biol.">
        <title>The genomes of Oryza sativa: a history of duplications.</title>
        <authorList>
            <person name="Yu J."/>
            <person name="Wang J."/>
            <person name="Lin W."/>
            <person name="Li S."/>
            <person name="Li H."/>
            <person name="Zhou J."/>
            <person name="Ni P."/>
            <person name="Dong W."/>
            <person name="Hu S."/>
            <person name="Zeng C."/>
            <person name="Zhang J."/>
            <person name="Zhang Y."/>
            <person name="Li R."/>
            <person name="Xu Z."/>
            <person name="Li S."/>
            <person name="Li X."/>
            <person name="Zheng H."/>
            <person name="Cong L."/>
            <person name="Lin L."/>
            <person name="Yin J."/>
            <person name="Geng J."/>
            <person name="Li G."/>
            <person name="Shi J."/>
            <person name="Liu J."/>
            <person name="Lv H."/>
            <person name="Li J."/>
            <person name="Wang J."/>
            <person name="Deng Y."/>
            <person name="Ran L."/>
            <person name="Shi X."/>
            <person name="Wang X."/>
            <person name="Wu Q."/>
            <person name="Li C."/>
            <person name="Ren X."/>
            <person name="Wang J."/>
            <person name="Wang X."/>
            <person name="Li D."/>
            <person name="Liu D."/>
            <person name="Zhang X."/>
            <person name="Ji Z."/>
            <person name="Zhao W."/>
            <person name="Sun Y."/>
            <person name="Zhang Z."/>
            <person name="Bao J."/>
            <person name="Han Y."/>
            <person name="Dong L."/>
            <person name="Ji J."/>
            <person name="Chen P."/>
            <person name="Wu S."/>
            <person name="Liu J."/>
            <person name="Xiao Y."/>
            <person name="Bu D."/>
            <person name="Tan J."/>
            <person name="Yang L."/>
            <person name="Ye C."/>
            <person name="Zhang J."/>
            <person name="Xu J."/>
            <person name="Zhou Y."/>
            <person name="Yu Y."/>
            <person name="Zhang B."/>
            <person name="Zhuang S."/>
            <person name="Wei H."/>
            <person name="Liu B."/>
            <person name="Lei M."/>
            <person name="Yu H."/>
            <person name="Li Y."/>
            <person name="Xu H."/>
            <person name="Wei S."/>
            <person name="He X."/>
            <person name="Fang L."/>
            <person name="Zhang Z."/>
            <person name="Zhang Y."/>
            <person name="Huang X."/>
            <person name="Su Z."/>
            <person name="Tong W."/>
            <person name="Li J."/>
            <person name="Tong Z."/>
            <person name="Li S."/>
            <person name="Ye J."/>
            <person name="Wang L."/>
            <person name="Fang L."/>
            <person name="Lei T."/>
            <person name="Chen C."/>
            <person name="Chen H."/>
            <person name="Xu Z."/>
            <person name="Li H."/>
            <person name="Huang H."/>
            <person name="Zhang F."/>
            <person name="Xu H."/>
            <person name="Li N."/>
            <person name="Zhao C."/>
            <person name="Li S."/>
            <person name="Dong L."/>
            <person name="Huang Y."/>
            <person name="Li L."/>
            <person name="Xi Y."/>
            <person name="Qi Q."/>
            <person name="Li W."/>
            <person name="Zhang B."/>
            <person name="Hu W."/>
            <person name="Zhang Y."/>
            <person name="Tian X."/>
            <person name="Jiao Y."/>
            <person name="Liang X."/>
            <person name="Jin J."/>
            <person name="Gao L."/>
            <person name="Zheng W."/>
            <person name="Hao B."/>
            <person name="Liu S."/>
            <person name="Wang W."/>
            <person name="Yuan L."/>
            <person name="Cao M."/>
            <person name="McDermott J."/>
            <person name="Samudrala R."/>
            <person name="Wang J."/>
            <person name="Wong G.K."/>
            <person name="Yang H."/>
        </authorList>
    </citation>
    <scope>NUCLEOTIDE SEQUENCE [LARGE SCALE GENOMIC DNA]</scope>
</reference>
<dbReference type="InterPro" id="IPR044839">
    <property type="entry name" value="NDR1-like"/>
</dbReference>
<organism evidence="4">
    <name type="scientific">Oryza sativa subsp. japonica</name>
    <name type="common">Rice</name>
    <dbReference type="NCBI Taxonomy" id="39947"/>
    <lineage>
        <taxon>Eukaryota</taxon>
        <taxon>Viridiplantae</taxon>
        <taxon>Streptophyta</taxon>
        <taxon>Embryophyta</taxon>
        <taxon>Tracheophyta</taxon>
        <taxon>Spermatophyta</taxon>
        <taxon>Magnoliopsida</taxon>
        <taxon>Liliopsida</taxon>
        <taxon>Poales</taxon>
        <taxon>Poaceae</taxon>
        <taxon>BOP clade</taxon>
        <taxon>Oryzoideae</taxon>
        <taxon>Oryzeae</taxon>
        <taxon>Oryzinae</taxon>
        <taxon>Oryza</taxon>
        <taxon>Oryza sativa</taxon>
    </lineage>
</organism>
<feature type="region of interest" description="Disordered" evidence="3">
    <location>
        <begin position="1"/>
        <end position="39"/>
    </location>
</feature>
<gene>
    <name evidence="4" type="ORF">OsJ_17481</name>
</gene>
<evidence type="ECO:0000256" key="3">
    <source>
        <dbReference type="SAM" id="MobiDB-lite"/>
    </source>
</evidence>
<dbReference type="PANTHER" id="PTHR31415:SF82">
    <property type="entry name" value="OS05G0203150 PROTEIN"/>
    <property type="match status" value="1"/>
</dbReference>